<accession>A0ABT0XTD3</accession>
<name>A0ABT0XTD3_9ACTN</name>
<organism evidence="2 3">
    <name type="scientific">Paractinoplanes hotanensis</name>
    <dbReference type="NCBI Taxonomy" id="2906497"/>
    <lineage>
        <taxon>Bacteria</taxon>
        <taxon>Bacillati</taxon>
        <taxon>Actinomycetota</taxon>
        <taxon>Actinomycetes</taxon>
        <taxon>Micromonosporales</taxon>
        <taxon>Micromonosporaceae</taxon>
        <taxon>Paractinoplanes</taxon>
    </lineage>
</organism>
<keyword evidence="1" id="KW-0472">Membrane</keyword>
<keyword evidence="1" id="KW-1133">Transmembrane helix</keyword>
<keyword evidence="3" id="KW-1185">Reference proteome</keyword>
<evidence type="ECO:0000313" key="3">
    <source>
        <dbReference type="Proteomes" id="UP001523216"/>
    </source>
</evidence>
<feature type="transmembrane region" description="Helical" evidence="1">
    <location>
        <begin position="79"/>
        <end position="100"/>
    </location>
</feature>
<feature type="transmembrane region" description="Helical" evidence="1">
    <location>
        <begin position="33"/>
        <end position="59"/>
    </location>
</feature>
<feature type="transmembrane region" description="Helical" evidence="1">
    <location>
        <begin position="107"/>
        <end position="128"/>
    </location>
</feature>
<comment type="caution">
    <text evidence="2">The sequence shown here is derived from an EMBL/GenBank/DDBJ whole genome shotgun (WGS) entry which is preliminary data.</text>
</comment>
<protein>
    <submittedName>
        <fullName evidence="2">Uncharacterized protein</fullName>
    </submittedName>
</protein>
<dbReference type="EMBL" id="JAMQOL010000006">
    <property type="protein sequence ID" value="MCM4077039.1"/>
    <property type="molecule type" value="Genomic_DNA"/>
</dbReference>
<feature type="transmembrane region" description="Helical" evidence="1">
    <location>
        <begin position="140"/>
        <end position="161"/>
    </location>
</feature>
<dbReference type="RefSeq" id="WP_251796908.1">
    <property type="nucleotide sequence ID" value="NZ_JAMQOL010000006.1"/>
</dbReference>
<evidence type="ECO:0000256" key="1">
    <source>
        <dbReference type="SAM" id="Phobius"/>
    </source>
</evidence>
<reference evidence="2 3" key="1">
    <citation type="submission" date="2022-06" db="EMBL/GenBank/DDBJ databases">
        <title>Actinoplanes abujensis sp. nov., isolated from Nigerian arid soil.</title>
        <authorList>
            <person name="Ding P."/>
        </authorList>
    </citation>
    <scope>NUCLEOTIDE SEQUENCE [LARGE SCALE GENOMIC DNA]</scope>
    <source>
        <strain evidence="3">TRM88002</strain>
    </source>
</reference>
<evidence type="ECO:0000313" key="2">
    <source>
        <dbReference type="EMBL" id="MCM4077039.1"/>
    </source>
</evidence>
<gene>
    <name evidence="2" type="ORF">LXN57_05600</name>
</gene>
<proteinExistence type="predicted"/>
<sequence length="167" mass="18179">MRTESAAEVQPQELSSETYEERARQPWAGWEPLIRVAGVVVAVVAALVTGLLEIFLSTLRAGDVVSVWSGDAIGSGGGPLLWLAVPLSAAFNWAIAWFAVTTTRRRWSLAPPWALWTLLMLFAAGVRTSEGDYLLGGENWVALVTILVGSLAYAVYSYRLILKRTLS</sequence>
<keyword evidence="1" id="KW-0812">Transmembrane</keyword>
<dbReference type="Proteomes" id="UP001523216">
    <property type="component" value="Unassembled WGS sequence"/>
</dbReference>